<reference evidence="5 6" key="1">
    <citation type="submission" date="2018-05" db="EMBL/GenBank/DDBJ databases">
        <title>Pararhodobacter marina sp. nov., isolated from deep-sea water of the Indian Ocean.</title>
        <authorList>
            <person name="Lai Q.Sr."/>
            <person name="Liu X."/>
            <person name="Shao Z."/>
        </authorList>
    </citation>
    <scope>NUCLEOTIDE SEQUENCE [LARGE SCALE GENOMIC DNA]</scope>
    <source>
        <strain evidence="5 6">CIC4N-9</strain>
    </source>
</reference>
<dbReference type="CDD" id="cd06558">
    <property type="entry name" value="crotonase-like"/>
    <property type="match status" value="1"/>
</dbReference>
<evidence type="ECO:0000256" key="1">
    <source>
        <dbReference type="ARBA" id="ARBA00005254"/>
    </source>
</evidence>
<evidence type="ECO:0000256" key="2">
    <source>
        <dbReference type="ARBA" id="ARBA00023098"/>
    </source>
</evidence>
<protein>
    <submittedName>
        <fullName evidence="5">Enoyl-CoA hydratase</fullName>
    </submittedName>
</protein>
<keyword evidence="2" id="KW-0443">Lipid metabolism</keyword>
<dbReference type="GeneID" id="94363284"/>
<proteinExistence type="inferred from homology"/>
<accession>A0A2U2CHW1</accession>
<name>A0A2U2CHW1_9RHOB</name>
<evidence type="ECO:0000256" key="4">
    <source>
        <dbReference type="RuleBase" id="RU003707"/>
    </source>
</evidence>
<evidence type="ECO:0000256" key="3">
    <source>
        <dbReference type="ARBA" id="ARBA00023239"/>
    </source>
</evidence>
<evidence type="ECO:0000313" key="6">
    <source>
        <dbReference type="Proteomes" id="UP000244940"/>
    </source>
</evidence>
<comment type="caution">
    <text evidence="5">The sequence shown here is derived from an EMBL/GenBank/DDBJ whole genome shotgun (WGS) entry which is preliminary data.</text>
</comment>
<keyword evidence="3" id="KW-0456">Lyase</keyword>
<dbReference type="Gene3D" id="3.90.226.10">
    <property type="entry name" value="2-enoyl-CoA Hydratase, Chain A, domain 1"/>
    <property type="match status" value="1"/>
</dbReference>
<keyword evidence="6" id="KW-1185">Reference proteome</keyword>
<evidence type="ECO:0000313" key="5">
    <source>
        <dbReference type="EMBL" id="PWE31468.1"/>
    </source>
</evidence>
<organism evidence="5 6">
    <name type="scientific">Pararhodobacter marinus</name>
    <dbReference type="NCBI Taxonomy" id="2184063"/>
    <lineage>
        <taxon>Bacteria</taxon>
        <taxon>Pseudomonadati</taxon>
        <taxon>Pseudomonadota</taxon>
        <taxon>Alphaproteobacteria</taxon>
        <taxon>Rhodobacterales</taxon>
        <taxon>Paracoccaceae</taxon>
        <taxon>Pararhodobacter</taxon>
    </lineage>
</organism>
<comment type="similarity">
    <text evidence="1 4">Belongs to the enoyl-CoA hydratase/isomerase family.</text>
</comment>
<dbReference type="GO" id="GO:0006635">
    <property type="term" value="P:fatty acid beta-oxidation"/>
    <property type="evidence" value="ECO:0007669"/>
    <property type="project" value="TreeGrafter"/>
</dbReference>
<dbReference type="Pfam" id="PF00378">
    <property type="entry name" value="ECH_1"/>
    <property type="match status" value="1"/>
</dbReference>
<dbReference type="Proteomes" id="UP000244940">
    <property type="component" value="Unassembled WGS sequence"/>
</dbReference>
<dbReference type="SUPFAM" id="SSF52096">
    <property type="entry name" value="ClpP/crotonase"/>
    <property type="match status" value="1"/>
</dbReference>
<dbReference type="InterPro" id="IPR029045">
    <property type="entry name" value="ClpP/crotonase-like_dom_sf"/>
</dbReference>
<gene>
    <name evidence="5" type="ORF">C4N9_00100</name>
</gene>
<dbReference type="InterPro" id="IPR001753">
    <property type="entry name" value="Enoyl-CoA_hydra/iso"/>
</dbReference>
<sequence length="252" mass="25793">MALVERTRPGPGILLLTLNRPEKRNAISMPLRDALAEAIIARQAADRVIVLSGAGGVFSAGADLAESATSHVDQRLASVDRLAGVMAETDLPVVAAIEGGAWGAGFELALACDIIVAASDAVLALPEVRYGFIPGSGGTQRLARATGRHRAALAILAAEPMTVGEALTLGVVSRRADTGQALDTALSIAARIAAHPAAAVTAACRAIREGVEMTLAEGLALERRLVRPLAGSDELRARAGAFVAGDRAAQNT</sequence>
<dbReference type="RefSeq" id="WP_109531269.1">
    <property type="nucleotide sequence ID" value="NZ_CAXPUO010000052.1"/>
</dbReference>
<dbReference type="PROSITE" id="PS00166">
    <property type="entry name" value="ENOYL_COA_HYDRATASE"/>
    <property type="match status" value="1"/>
</dbReference>
<dbReference type="OrthoDB" id="9775794at2"/>
<dbReference type="InterPro" id="IPR018376">
    <property type="entry name" value="Enoyl-CoA_hyd/isom_CS"/>
</dbReference>
<dbReference type="EMBL" id="QEYD01000001">
    <property type="protein sequence ID" value="PWE31468.1"/>
    <property type="molecule type" value="Genomic_DNA"/>
</dbReference>
<dbReference type="GO" id="GO:0016829">
    <property type="term" value="F:lyase activity"/>
    <property type="evidence" value="ECO:0007669"/>
    <property type="project" value="UniProtKB-KW"/>
</dbReference>
<dbReference type="AlphaFoldDB" id="A0A2U2CHW1"/>
<dbReference type="PANTHER" id="PTHR11941">
    <property type="entry name" value="ENOYL-COA HYDRATASE-RELATED"/>
    <property type="match status" value="1"/>
</dbReference>
<dbReference type="PANTHER" id="PTHR11941:SF169">
    <property type="entry name" value="(7AS)-7A-METHYL-1,5-DIOXO-2,3,5,6,7,7A-HEXAHYDRO-1H-INDENE-CARBOXYL-COA HYDROLASE"/>
    <property type="match status" value="1"/>
</dbReference>